<dbReference type="SMART" id="SM00248">
    <property type="entry name" value="ANK"/>
    <property type="match status" value="4"/>
</dbReference>
<protein>
    <submittedName>
        <fullName evidence="3">Ankyrin repeat protein</fullName>
    </submittedName>
</protein>
<dbReference type="Proteomes" id="UP000001060">
    <property type="component" value="Chromosome"/>
</dbReference>
<dbReference type="PANTHER" id="PTHR24198">
    <property type="entry name" value="ANKYRIN REPEAT AND PROTEIN KINASE DOMAIN-CONTAINING PROTEIN"/>
    <property type="match status" value="1"/>
</dbReference>
<accession>D3HSV2</accession>
<organism evidence="3 4">
    <name type="scientific">Legionella longbeachae serogroup 1 (strain NSW150)</name>
    <dbReference type="NCBI Taxonomy" id="661367"/>
    <lineage>
        <taxon>Bacteria</taxon>
        <taxon>Pseudomonadati</taxon>
        <taxon>Pseudomonadota</taxon>
        <taxon>Gammaproteobacteria</taxon>
        <taxon>Legionellales</taxon>
        <taxon>Legionellaceae</taxon>
        <taxon>Legionella</taxon>
    </lineage>
</organism>
<dbReference type="AlphaFoldDB" id="D3HSV2"/>
<dbReference type="GeneID" id="40925842"/>
<evidence type="ECO:0000313" key="3">
    <source>
        <dbReference type="EMBL" id="CBJ11992.1"/>
    </source>
</evidence>
<gene>
    <name evidence="3" type="ordered locus">LLO_1618</name>
</gene>
<proteinExistence type="predicted"/>
<dbReference type="STRING" id="661367.LLO_1618"/>
<dbReference type="KEGG" id="llo:LLO_1618"/>
<dbReference type="PANTHER" id="PTHR24198:SF165">
    <property type="entry name" value="ANKYRIN REPEAT-CONTAINING PROTEIN-RELATED"/>
    <property type="match status" value="1"/>
</dbReference>
<keyword evidence="2" id="KW-0040">ANK repeat</keyword>
<dbReference type="InterPro" id="IPR036770">
    <property type="entry name" value="Ankyrin_rpt-contain_sf"/>
</dbReference>
<reference evidence="3 4" key="1">
    <citation type="journal article" date="2010" name="PLoS Genet.">
        <title>Analysis of the Legionella longbeachae genome and transcriptome uncovers unique strategies to cause Legionnaires' disease.</title>
        <authorList>
            <person name="Cazalet C."/>
            <person name="Gomez-Valero L."/>
            <person name="Rusniok C."/>
            <person name="Lomma M."/>
            <person name="Dervins-Ravault D."/>
            <person name="Newton H."/>
            <person name="Sansom F."/>
            <person name="Jarraud S."/>
            <person name="Zidane N."/>
            <person name="Ma L."/>
            <person name="Bouchier C."/>
            <person name="Etienne J."/>
            <person name="Hartland E."/>
            <person name="Buchrieser C."/>
        </authorList>
    </citation>
    <scope>NUCLEOTIDE SEQUENCE [LARGE SCALE GENOMIC DNA]</scope>
    <source>
        <strain evidence="3 4">NSW150</strain>
    </source>
</reference>
<dbReference type="HOGENOM" id="CLU_1249343_0_0_6"/>
<evidence type="ECO:0000256" key="2">
    <source>
        <dbReference type="ARBA" id="ARBA00023043"/>
    </source>
</evidence>
<dbReference type="SUPFAM" id="SSF48403">
    <property type="entry name" value="Ankyrin repeat"/>
    <property type="match status" value="1"/>
</dbReference>
<evidence type="ECO:0000256" key="1">
    <source>
        <dbReference type="ARBA" id="ARBA00022737"/>
    </source>
</evidence>
<dbReference type="Gene3D" id="1.25.40.20">
    <property type="entry name" value="Ankyrin repeat-containing domain"/>
    <property type="match status" value="1"/>
</dbReference>
<keyword evidence="1" id="KW-0677">Repeat</keyword>
<dbReference type="RefSeq" id="WP_003631578.1">
    <property type="nucleotide sequence ID" value="NC_013861.1"/>
</dbReference>
<dbReference type="eggNOG" id="ENOG5034C7U">
    <property type="taxonomic scope" value="Bacteria"/>
</dbReference>
<dbReference type="EMBL" id="FN650140">
    <property type="protein sequence ID" value="CBJ11992.1"/>
    <property type="molecule type" value="Genomic_DNA"/>
</dbReference>
<dbReference type="Pfam" id="PF12796">
    <property type="entry name" value="Ank_2"/>
    <property type="match status" value="1"/>
</dbReference>
<evidence type="ECO:0000313" key="4">
    <source>
        <dbReference type="Proteomes" id="UP000001060"/>
    </source>
</evidence>
<name>D3HSV2_LEGLN</name>
<keyword evidence="4" id="KW-1185">Reference proteome</keyword>
<dbReference type="InterPro" id="IPR002110">
    <property type="entry name" value="Ankyrin_rpt"/>
</dbReference>
<sequence>MKEFLEAIKSNNWMKINELLSEQNENALSILDCNEGFQLAAQLGNIQLVKHLLNDSRVNPAAYSREAIEWAVNPSRTTNQALQLAVIHGHFDVVEVLLRDPRIDPANVNSIVIEHAARYNRVPILKRLLEDERIDPAANHFQSLKVAIQQKHDQIILFLVDYYSSRKINYQIQLNKKQIEYMSNLTQRESLNPVYSTYSMFHSSSCNHQDTVYESNFEYKI</sequence>